<gene>
    <name evidence="8" type="ORF">EV672_101324</name>
</gene>
<evidence type="ECO:0000313" key="8">
    <source>
        <dbReference type="EMBL" id="TDP88180.1"/>
    </source>
</evidence>
<keyword evidence="4 8" id="KW-0067">ATP-binding</keyword>
<dbReference type="GO" id="GO:0005524">
    <property type="term" value="F:ATP binding"/>
    <property type="evidence" value="ECO:0007669"/>
    <property type="project" value="UniProtKB-KW"/>
</dbReference>
<dbReference type="OrthoDB" id="5296765at2"/>
<dbReference type="AlphaFoldDB" id="A0A4R6RNI0"/>
<dbReference type="EMBL" id="SNXW01000001">
    <property type="protein sequence ID" value="TDP88180.1"/>
    <property type="molecule type" value="Genomic_DNA"/>
</dbReference>
<reference evidence="8 9" key="1">
    <citation type="submission" date="2019-03" db="EMBL/GenBank/DDBJ databases">
        <title>Genomic Encyclopedia of Type Strains, Phase IV (KMG-IV): sequencing the most valuable type-strain genomes for metagenomic binning, comparative biology and taxonomic classification.</title>
        <authorList>
            <person name="Goeker M."/>
        </authorList>
    </citation>
    <scope>NUCLEOTIDE SEQUENCE [LARGE SCALE GENOMIC DNA]</scope>
    <source>
        <strain evidence="8 9">DSM 11901</strain>
    </source>
</reference>
<dbReference type="PANTHER" id="PTHR42794:SF1">
    <property type="entry name" value="HEMIN IMPORT ATP-BINDING PROTEIN HMUV"/>
    <property type="match status" value="1"/>
</dbReference>
<dbReference type="Gene3D" id="3.40.50.300">
    <property type="entry name" value="P-loop containing nucleotide triphosphate hydrolases"/>
    <property type="match status" value="1"/>
</dbReference>
<organism evidence="8 9">
    <name type="scientific">Aquabacterium commune</name>
    <dbReference type="NCBI Taxonomy" id="70586"/>
    <lineage>
        <taxon>Bacteria</taxon>
        <taxon>Pseudomonadati</taxon>
        <taxon>Pseudomonadota</taxon>
        <taxon>Betaproteobacteria</taxon>
        <taxon>Burkholderiales</taxon>
        <taxon>Aquabacterium</taxon>
    </lineage>
</organism>
<dbReference type="SMART" id="SM00382">
    <property type="entry name" value="AAA"/>
    <property type="match status" value="1"/>
</dbReference>
<dbReference type="InterPro" id="IPR003593">
    <property type="entry name" value="AAA+_ATPase"/>
</dbReference>
<keyword evidence="2" id="KW-1003">Cell membrane</keyword>
<dbReference type="SUPFAM" id="SSF52540">
    <property type="entry name" value="P-loop containing nucleoside triphosphate hydrolases"/>
    <property type="match status" value="1"/>
</dbReference>
<dbReference type="PANTHER" id="PTHR42794">
    <property type="entry name" value="HEMIN IMPORT ATP-BINDING PROTEIN HMUV"/>
    <property type="match status" value="1"/>
</dbReference>
<evidence type="ECO:0000256" key="3">
    <source>
        <dbReference type="ARBA" id="ARBA00022741"/>
    </source>
</evidence>
<dbReference type="RefSeq" id="WP_133605822.1">
    <property type="nucleotide sequence ID" value="NZ_JBASTO010000033.1"/>
</dbReference>
<name>A0A4R6RNI0_9BURK</name>
<dbReference type="Proteomes" id="UP000294593">
    <property type="component" value="Unassembled WGS sequence"/>
</dbReference>
<feature type="domain" description="ABC transporter" evidence="7">
    <location>
        <begin position="10"/>
        <end position="254"/>
    </location>
</feature>
<dbReference type="InterPro" id="IPR003439">
    <property type="entry name" value="ABC_transporter-like_ATP-bd"/>
</dbReference>
<evidence type="ECO:0000313" key="9">
    <source>
        <dbReference type="Proteomes" id="UP000294593"/>
    </source>
</evidence>
<evidence type="ECO:0000256" key="1">
    <source>
        <dbReference type="ARBA" id="ARBA00022448"/>
    </source>
</evidence>
<comment type="function">
    <text evidence="6">Part of the ABC transporter complex HmuTUV involved in hemin import. Responsible for energy coupling to the transport system.</text>
</comment>
<keyword evidence="5" id="KW-1278">Translocase</keyword>
<evidence type="ECO:0000256" key="6">
    <source>
        <dbReference type="ARBA" id="ARBA00037066"/>
    </source>
</evidence>
<keyword evidence="3" id="KW-0547">Nucleotide-binding</keyword>
<sequence>MSAAPNVPVLQARELSVQRGQATVVRGVSLAAHAGQWLAIVGPNGAGKSSLLQALAGLWPVASGEVLLHGQSGARVSARRHAREHARQRARQLAWMGQTPPGDEALSVDDTVALGRLPHQGWWGWPAHSAADREAIEQALQDTDLLALRHRALQALSGGERQRAHLARALATQAPVLLLDEPSAHLDAPHQRLLAQVLRTQAQRGRAVVSVLHELPLALAADRIAVMQSGVLLACGDAGEPAVHRAIETVFAQAVRIAQVDGRWTALPCY</sequence>
<keyword evidence="2" id="KW-0472">Membrane</keyword>
<accession>A0A4R6RNI0</accession>
<evidence type="ECO:0000256" key="2">
    <source>
        <dbReference type="ARBA" id="ARBA00022475"/>
    </source>
</evidence>
<evidence type="ECO:0000256" key="4">
    <source>
        <dbReference type="ARBA" id="ARBA00022840"/>
    </source>
</evidence>
<dbReference type="GO" id="GO:0016887">
    <property type="term" value="F:ATP hydrolysis activity"/>
    <property type="evidence" value="ECO:0007669"/>
    <property type="project" value="InterPro"/>
</dbReference>
<dbReference type="Pfam" id="PF00005">
    <property type="entry name" value="ABC_tran"/>
    <property type="match status" value="1"/>
</dbReference>
<dbReference type="InterPro" id="IPR027417">
    <property type="entry name" value="P-loop_NTPase"/>
</dbReference>
<dbReference type="PROSITE" id="PS50893">
    <property type="entry name" value="ABC_TRANSPORTER_2"/>
    <property type="match status" value="1"/>
</dbReference>
<keyword evidence="1" id="KW-0813">Transport</keyword>
<proteinExistence type="predicted"/>
<keyword evidence="9" id="KW-1185">Reference proteome</keyword>
<evidence type="ECO:0000256" key="5">
    <source>
        <dbReference type="ARBA" id="ARBA00022967"/>
    </source>
</evidence>
<protein>
    <submittedName>
        <fullName evidence="8">Iron complex transport system ATP-binding protein</fullName>
    </submittedName>
</protein>
<dbReference type="CDD" id="cd03214">
    <property type="entry name" value="ABC_Iron-Siderophores_B12_Hemin"/>
    <property type="match status" value="1"/>
</dbReference>
<evidence type="ECO:0000259" key="7">
    <source>
        <dbReference type="PROSITE" id="PS50893"/>
    </source>
</evidence>
<comment type="caution">
    <text evidence="8">The sequence shown here is derived from an EMBL/GenBank/DDBJ whole genome shotgun (WGS) entry which is preliminary data.</text>
</comment>